<gene>
    <name evidence="2" type="ORF">HannXRQ_Chr11g0321871</name>
</gene>
<dbReference type="EMBL" id="CM007900">
    <property type="protein sequence ID" value="OTG06673.1"/>
    <property type="molecule type" value="Genomic_DNA"/>
</dbReference>
<dbReference type="AlphaFoldDB" id="A0A251T799"/>
<dbReference type="Proteomes" id="UP000215914">
    <property type="component" value="Chromosome 11"/>
</dbReference>
<evidence type="ECO:0000313" key="3">
    <source>
        <dbReference type="Proteomes" id="UP000215914"/>
    </source>
</evidence>
<dbReference type="InParanoid" id="A0A251T799"/>
<reference evidence="3" key="1">
    <citation type="journal article" date="2017" name="Nature">
        <title>The sunflower genome provides insights into oil metabolism, flowering and Asterid evolution.</title>
        <authorList>
            <person name="Badouin H."/>
            <person name="Gouzy J."/>
            <person name="Grassa C.J."/>
            <person name="Murat F."/>
            <person name="Staton S.E."/>
            <person name="Cottret L."/>
            <person name="Lelandais-Briere C."/>
            <person name="Owens G.L."/>
            <person name="Carrere S."/>
            <person name="Mayjonade B."/>
            <person name="Legrand L."/>
            <person name="Gill N."/>
            <person name="Kane N.C."/>
            <person name="Bowers J.E."/>
            <person name="Hubner S."/>
            <person name="Bellec A."/>
            <person name="Berard A."/>
            <person name="Berges H."/>
            <person name="Blanchet N."/>
            <person name="Boniface M.C."/>
            <person name="Brunel D."/>
            <person name="Catrice O."/>
            <person name="Chaidir N."/>
            <person name="Claudel C."/>
            <person name="Donnadieu C."/>
            <person name="Faraut T."/>
            <person name="Fievet G."/>
            <person name="Helmstetter N."/>
            <person name="King M."/>
            <person name="Knapp S.J."/>
            <person name="Lai Z."/>
            <person name="Le Paslier M.C."/>
            <person name="Lippi Y."/>
            <person name="Lorenzon L."/>
            <person name="Mandel J.R."/>
            <person name="Marage G."/>
            <person name="Marchand G."/>
            <person name="Marquand E."/>
            <person name="Bret-Mestries E."/>
            <person name="Morien E."/>
            <person name="Nambeesan S."/>
            <person name="Nguyen T."/>
            <person name="Pegot-Espagnet P."/>
            <person name="Pouilly N."/>
            <person name="Raftis F."/>
            <person name="Sallet E."/>
            <person name="Schiex T."/>
            <person name="Thomas J."/>
            <person name="Vandecasteele C."/>
            <person name="Vares D."/>
            <person name="Vear F."/>
            <person name="Vautrin S."/>
            <person name="Crespi M."/>
            <person name="Mangin B."/>
            <person name="Burke J.M."/>
            <person name="Salse J."/>
            <person name="Munos S."/>
            <person name="Vincourt P."/>
            <person name="Rieseberg L.H."/>
            <person name="Langlade N.B."/>
        </authorList>
    </citation>
    <scope>NUCLEOTIDE SEQUENCE [LARGE SCALE GENOMIC DNA]</scope>
    <source>
        <strain evidence="3">cv. SF193</strain>
    </source>
</reference>
<feature type="transmembrane region" description="Helical" evidence="1">
    <location>
        <begin position="41"/>
        <end position="60"/>
    </location>
</feature>
<keyword evidence="3" id="KW-1185">Reference proteome</keyword>
<keyword evidence="1" id="KW-0812">Transmembrane</keyword>
<keyword evidence="1" id="KW-0472">Membrane</keyword>
<evidence type="ECO:0000313" key="2">
    <source>
        <dbReference type="EMBL" id="OTG06673.1"/>
    </source>
</evidence>
<keyword evidence="1" id="KW-1133">Transmembrane helix</keyword>
<protein>
    <submittedName>
        <fullName evidence="2">Uncharacterized protein</fullName>
    </submittedName>
</protein>
<proteinExistence type="predicted"/>
<name>A0A251T799_HELAN</name>
<accession>A0A251T799</accession>
<sequence length="69" mass="7922">MNLLLYPGLVGVSVSQSANIYVDVGVLRRLRLFSPLVNYYYIYQITSPLCASSLLLFFTFTNKLTFLFF</sequence>
<evidence type="ECO:0000256" key="1">
    <source>
        <dbReference type="SAM" id="Phobius"/>
    </source>
</evidence>
<organism evidence="2 3">
    <name type="scientific">Helianthus annuus</name>
    <name type="common">Common sunflower</name>
    <dbReference type="NCBI Taxonomy" id="4232"/>
    <lineage>
        <taxon>Eukaryota</taxon>
        <taxon>Viridiplantae</taxon>
        <taxon>Streptophyta</taxon>
        <taxon>Embryophyta</taxon>
        <taxon>Tracheophyta</taxon>
        <taxon>Spermatophyta</taxon>
        <taxon>Magnoliopsida</taxon>
        <taxon>eudicotyledons</taxon>
        <taxon>Gunneridae</taxon>
        <taxon>Pentapetalae</taxon>
        <taxon>asterids</taxon>
        <taxon>campanulids</taxon>
        <taxon>Asterales</taxon>
        <taxon>Asteraceae</taxon>
        <taxon>Asteroideae</taxon>
        <taxon>Heliantheae alliance</taxon>
        <taxon>Heliantheae</taxon>
        <taxon>Helianthus</taxon>
    </lineage>
</organism>